<keyword evidence="3" id="KW-0408">Iron</keyword>
<sequence length="509" mass="57562">MNTDIRNSNYTTQEKLQILADAAKYDVACTSSGSSRRGKKGELGNAEACGICHSFAADGRCISLLKILMTNHCAYDCKYCINRKSNDVKRATFTPEEICDLTVEFYKRNYIEGLFLSSGILKNPTYTMEKMCETLLLLRTKYHFNGYIHIKTIPGASDELLAAAGYLADRISVNLELPTEEGLHMLAPNKTMKNILNPMGKVQSTIASHRMAIGKSAYMERSGGNKFLNAGIFSNASKKHFSECLNAQKNDTAISQDSQMNRLESYKRYTSLDHALTWENANQLAPRDMSQLKRSFAPAGQSTQMIIGATGESDYTLLQTTQALYQGFDLKRVFYSAYIPLNEDKVLPEIGTPPPLLREHRLYQADWLLRFYGFQAGELLSLEQPNFNEMIDPKCDWALRHLEQFPVEVEKANYATLLRVPGIGPKSASRITYARRYGRLDYDSLKKMGVVLKRAHYFITCGGKQLYHTPIEASYITRQLINVDKKDIWNTQHVNESFTQMTLTDFGVC</sequence>
<dbReference type="SFLD" id="SFLDS00029">
    <property type="entry name" value="Radical_SAM"/>
    <property type="match status" value="1"/>
</dbReference>
<evidence type="ECO:0000256" key="3">
    <source>
        <dbReference type="ARBA" id="ARBA00023004"/>
    </source>
</evidence>
<evidence type="ECO:0000313" key="7">
    <source>
        <dbReference type="Proteomes" id="UP000631576"/>
    </source>
</evidence>
<gene>
    <name evidence="6" type="ORF">H8S40_05660</name>
</gene>
<evidence type="ECO:0000259" key="5">
    <source>
        <dbReference type="Pfam" id="PF04055"/>
    </source>
</evidence>
<proteinExistence type="predicted"/>
<dbReference type="InterPro" id="IPR051675">
    <property type="entry name" value="Endo/Exo/Phosphatase_dom_1"/>
</dbReference>
<dbReference type="Pfam" id="PF04055">
    <property type="entry name" value="Radical_SAM"/>
    <property type="match status" value="1"/>
</dbReference>
<dbReference type="Gene3D" id="1.10.150.320">
    <property type="entry name" value="Photosystem II 12 kDa extrinsic protein"/>
    <property type="match status" value="1"/>
</dbReference>
<dbReference type="EMBL" id="JACOPE010000001">
    <property type="protein sequence ID" value="MBC5683060.1"/>
    <property type="molecule type" value="Genomic_DNA"/>
</dbReference>
<dbReference type="InterPro" id="IPR058240">
    <property type="entry name" value="rSAM_sf"/>
</dbReference>
<keyword evidence="2" id="KW-0479">Metal-binding</keyword>
<evidence type="ECO:0000313" key="6">
    <source>
        <dbReference type="EMBL" id="MBC5683060.1"/>
    </source>
</evidence>
<dbReference type="RefSeq" id="WP_186864811.1">
    <property type="nucleotide sequence ID" value="NZ_JACOPE010000001.1"/>
</dbReference>
<dbReference type="SUPFAM" id="SSF102114">
    <property type="entry name" value="Radical SAM enzymes"/>
    <property type="match status" value="1"/>
</dbReference>
<accession>A0ABR7G6J8</accession>
<keyword evidence="1" id="KW-0949">S-adenosyl-L-methionine</keyword>
<dbReference type="PANTHER" id="PTHR21180:SF9">
    <property type="entry name" value="TYPE II SECRETION SYSTEM PROTEIN K"/>
    <property type="match status" value="1"/>
</dbReference>
<dbReference type="InterPro" id="IPR013785">
    <property type="entry name" value="Aldolase_TIM"/>
</dbReference>
<dbReference type="InterPro" id="IPR010994">
    <property type="entry name" value="RuvA_2-like"/>
</dbReference>
<feature type="domain" description="Radical SAM core" evidence="5">
    <location>
        <begin position="68"/>
        <end position="197"/>
    </location>
</feature>
<dbReference type="PANTHER" id="PTHR21180">
    <property type="entry name" value="ENDONUCLEASE/EXONUCLEASE/PHOSPHATASE FAMILY DOMAIN-CONTAINING PROTEIN 1"/>
    <property type="match status" value="1"/>
</dbReference>
<evidence type="ECO:0000256" key="4">
    <source>
        <dbReference type="ARBA" id="ARBA00023014"/>
    </source>
</evidence>
<dbReference type="Gene3D" id="3.20.20.70">
    <property type="entry name" value="Aldolase class I"/>
    <property type="match status" value="1"/>
</dbReference>
<keyword evidence="4" id="KW-0411">Iron-sulfur</keyword>
<comment type="caution">
    <text evidence="6">The sequence shown here is derived from an EMBL/GenBank/DDBJ whole genome shotgun (WGS) entry which is preliminary data.</text>
</comment>
<dbReference type="NCBIfam" id="TIGR03916">
    <property type="entry name" value="rSAM_link_UDG"/>
    <property type="match status" value="1"/>
</dbReference>
<evidence type="ECO:0000256" key="2">
    <source>
        <dbReference type="ARBA" id="ARBA00022723"/>
    </source>
</evidence>
<dbReference type="SFLD" id="SFLDG01102">
    <property type="entry name" value="Uncharacterised_Radical_SAM_Su"/>
    <property type="match status" value="1"/>
</dbReference>
<dbReference type="InterPro" id="IPR007197">
    <property type="entry name" value="rSAM"/>
</dbReference>
<reference evidence="6 7" key="1">
    <citation type="submission" date="2020-08" db="EMBL/GenBank/DDBJ databases">
        <title>Genome public.</title>
        <authorList>
            <person name="Liu C."/>
            <person name="Sun Q."/>
        </authorList>
    </citation>
    <scope>NUCLEOTIDE SEQUENCE [LARGE SCALE GENOMIC DNA]</scope>
    <source>
        <strain evidence="6 7">NSJ-13</strain>
    </source>
</reference>
<dbReference type="SUPFAM" id="SSF47781">
    <property type="entry name" value="RuvA domain 2-like"/>
    <property type="match status" value="1"/>
</dbReference>
<name>A0ABR7G6J8_9FIRM</name>
<organism evidence="6 7">
    <name type="scientific">Ruminococcus hominis</name>
    <dbReference type="NCBI Taxonomy" id="2763065"/>
    <lineage>
        <taxon>Bacteria</taxon>
        <taxon>Bacillati</taxon>
        <taxon>Bacillota</taxon>
        <taxon>Clostridia</taxon>
        <taxon>Eubacteriales</taxon>
        <taxon>Oscillospiraceae</taxon>
        <taxon>Ruminococcus</taxon>
    </lineage>
</organism>
<evidence type="ECO:0000256" key="1">
    <source>
        <dbReference type="ARBA" id="ARBA00022691"/>
    </source>
</evidence>
<keyword evidence="7" id="KW-1185">Reference proteome</keyword>
<dbReference type="Proteomes" id="UP000631576">
    <property type="component" value="Unassembled WGS sequence"/>
</dbReference>
<dbReference type="InterPro" id="IPR023874">
    <property type="entry name" value="DNA_rSAM_put"/>
</dbReference>
<protein>
    <submittedName>
        <fullName evidence="6">DNA modification/repair radical SAM protein</fullName>
    </submittedName>
</protein>
<dbReference type="CDD" id="cd01335">
    <property type="entry name" value="Radical_SAM"/>
    <property type="match status" value="1"/>
</dbReference>